<feature type="transmembrane region" description="Helical" evidence="1">
    <location>
        <begin position="176"/>
        <end position="200"/>
    </location>
</feature>
<dbReference type="OrthoDB" id="5858893at2759"/>
<feature type="transmembrane region" description="Helical" evidence="1">
    <location>
        <begin position="39"/>
        <end position="59"/>
    </location>
</feature>
<feature type="transmembrane region" description="Helical" evidence="1">
    <location>
        <begin position="130"/>
        <end position="156"/>
    </location>
</feature>
<keyword evidence="1" id="KW-0812">Transmembrane</keyword>
<protein>
    <recommendedName>
        <fullName evidence="4">G_PROTEIN_RECEP_F1_2 domain-containing protein</fullName>
    </recommendedName>
</protein>
<name>A0A0B2V1U9_TOXCA</name>
<evidence type="ECO:0000256" key="1">
    <source>
        <dbReference type="SAM" id="Phobius"/>
    </source>
</evidence>
<evidence type="ECO:0008006" key="4">
    <source>
        <dbReference type="Google" id="ProtNLM"/>
    </source>
</evidence>
<dbReference type="Proteomes" id="UP000031036">
    <property type="component" value="Unassembled WGS sequence"/>
</dbReference>
<proteinExistence type="predicted"/>
<evidence type="ECO:0000313" key="3">
    <source>
        <dbReference type="Proteomes" id="UP000031036"/>
    </source>
</evidence>
<organism evidence="2 3">
    <name type="scientific">Toxocara canis</name>
    <name type="common">Canine roundworm</name>
    <dbReference type="NCBI Taxonomy" id="6265"/>
    <lineage>
        <taxon>Eukaryota</taxon>
        <taxon>Metazoa</taxon>
        <taxon>Ecdysozoa</taxon>
        <taxon>Nematoda</taxon>
        <taxon>Chromadorea</taxon>
        <taxon>Rhabditida</taxon>
        <taxon>Spirurina</taxon>
        <taxon>Ascaridomorpha</taxon>
        <taxon>Ascaridoidea</taxon>
        <taxon>Toxocaridae</taxon>
        <taxon>Toxocara</taxon>
    </lineage>
</organism>
<dbReference type="OMA" id="MIASCAV"/>
<accession>A0A0B2V1U9</accession>
<dbReference type="Gene3D" id="1.20.1070.10">
    <property type="entry name" value="Rhodopsin 7-helix transmembrane proteins"/>
    <property type="match status" value="1"/>
</dbReference>
<feature type="transmembrane region" description="Helical" evidence="1">
    <location>
        <begin position="6"/>
        <end position="32"/>
    </location>
</feature>
<reference evidence="2 3" key="1">
    <citation type="submission" date="2014-11" db="EMBL/GenBank/DDBJ databases">
        <title>Genetic blueprint of the zoonotic pathogen Toxocara canis.</title>
        <authorList>
            <person name="Zhu X.-Q."/>
            <person name="Korhonen P.K."/>
            <person name="Cai H."/>
            <person name="Young N.D."/>
            <person name="Nejsum P."/>
            <person name="von Samson-Himmelstjerna G."/>
            <person name="Boag P.R."/>
            <person name="Tan P."/>
            <person name="Li Q."/>
            <person name="Min J."/>
            <person name="Yang Y."/>
            <person name="Wang X."/>
            <person name="Fang X."/>
            <person name="Hall R.S."/>
            <person name="Hofmann A."/>
            <person name="Sternberg P.W."/>
            <person name="Jex A.R."/>
            <person name="Gasser R.B."/>
        </authorList>
    </citation>
    <scope>NUCLEOTIDE SEQUENCE [LARGE SCALE GENOMIC DNA]</scope>
    <source>
        <strain evidence="2">PN_DK_2014</strain>
    </source>
</reference>
<feature type="transmembrane region" description="Helical" evidence="1">
    <location>
        <begin position="95"/>
        <end position="118"/>
    </location>
</feature>
<sequence>MFSTLTIINISCYFWTGLTLISLNLPISYVILKNKELRVRYGLLLSLFITCALAGLIGFSKSVYRIVVIFPINDGNGAVINKLLCLFNPIMICDIYTFSAVAVMLLFTTIDRLLVVVIPVRYFLHSRRIVFWELAVSHLFTLSVLIIALIVCTIGAKGTTTVECRQSSYLPSSVYTWLVCMRALFSGMSVMVMGIVLIMLKWRTNDSTAFLLDKKLAIFKRNQRSFTRLMIASCAVTLLLDVVPNCISLYAHLMQLPDVDNYTTYTRYITYLNDMNLVLVTSIRQKEIREEILYRVRIICRMLCCFKRSSDSPELSFVRRSPK</sequence>
<gene>
    <name evidence="2" type="ORF">Tcan_13903</name>
</gene>
<comment type="caution">
    <text evidence="2">The sequence shown here is derived from an EMBL/GenBank/DDBJ whole genome shotgun (WGS) entry which is preliminary data.</text>
</comment>
<dbReference type="AlphaFoldDB" id="A0A0B2V1U9"/>
<evidence type="ECO:0000313" key="2">
    <source>
        <dbReference type="EMBL" id="KHN75432.1"/>
    </source>
</evidence>
<dbReference type="EMBL" id="JPKZ01002709">
    <property type="protein sequence ID" value="KHN75432.1"/>
    <property type="molecule type" value="Genomic_DNA"/>
</dbReference>
<keyword evidence="1" id="KW-0472">Membrane</keyword>
<feature type="transmembrane region" description="Helical" evidence="1">
    <location>
        <begin position="229"/>
        <end position="253"/>
    </location>
</feature>
<keyword evidence="3" id="KW-1185">Reference proteome</keyword>
<keyword evidence="1" id="KW-1133">Transmembrane helix</keyword>